<name>A0ABD2C1Q7_VESSQ</name>
<sequence length="138" mass="16405">MCWQERAELLLLRYASRWARHFVRRRLDLVIDSQDRNRSITGLSVPPRHCVSARCPCQFIEDHLKYKPRGKLTLSRFFFIPDFNFSWTKGDGTSCYISPLNQNFIKTIKCMILRYPPGFTWCAYLNDPMVRFDVLPTH</sequence>
<accession>A0ABD2C1Q7</accession>
<dbReference type="PANTHER" id="PTHR31193">
    <property type="entry name" value="TRANSMEMBRANE PROTEIN C9ORF91"/>
    <property type="match status" value="1"/>
</dbReference>
<protein>
    <submittedName>
        <fullName evidence="1">Transmembrane protein C9orf91 isoform X1</fullName>
    </submittedName>
</protein>
<organism evidence="1 2">
    <name type="scientific">Vespula squamosa</name>
    <name type="common">Southern yellow jacket</name>
    <name type="synonym">Wasp</name>
    <dbReference type="NCBI Taxonomy" id="30214"/>
    <lineage>
        <taxon>Eukaryota</taxon>
        <taxon>Metazoa</taxon>
        <taxon>Ecdysozoa</taxon>
        <taxon>Arthropoda</taxon>
        <taxon>Hexapoda</taxon>
        <taxon>Insecta</taxon>
        <taxon>Pterygota</taxon>
        <taxon>Neoptera</taxon>
        <taxon>Endopterygota</taxon>
        <taxon>Hymenoptera</taxon>
        <taxon>Apocrita</taxon>
        <taxon>Aculeata</taxon>
        <taxon>Vespoidea</taxon>
        <taxon>Vespidae</taxon>
        <taxon>Vespinae</taxon>
        <taxon>Vespula</taxon>
    </lineage>
</organism>
<evidence type="ECO:0000313" key="1">
    <source>
        <dbReference type="EMBL" id="KAL2738973.1"/>
    </source>
</evidence>
<proteinExistence type="predicted"/>
<keyword evidence="2" id="KW-1185">Reference proteome</keyword>
<comment type="caution">
    <text evidence="1">The sequence shown here is derived from an EMBL/GenBank/DDBJ whole genome shotgun (WGS) entry which is preliminary data.</text>
</comment>
<keyword evidence="1" id="KW-0472">Membrane</keyword>
<dbReference type="PANTHER" id="PTHR31193:SF1">
    <property type="entry name" value="TRANSMEMBRANE PROTEIN 268"/>
    <property type="match status" value="1"/>
</dbReference>
<reference evidence="1 2" key="1">
    <citation type="journal article" date="2024" name="Ann. Entomol. Soc. Am.">
        <title>Genomic analyses of the southern and eastern yellowjacket wasps (Hymenoptera: Vespidae) reveal evolutionary signatures of social life.</title>
        <authorList>
            <person name="Catto M.A."/>
            <person name="Caine P.B."/>
            <person name="Orr S.E."/>
            <person name="Hunt B.G."/>
            <person name="Goodisman M.A.D."/>
        </authorList>
    </citation>
    <scope>NUCLEOTIDE SEQUENCE [LARGE SCALE GENOMIC DNA]</scope>
    <source>
        <strain evidence="1">233</strain>
        <tissue evidence="1">Head and thorax</tissue>
    </source>
</reference>
<dbReference type="EMBL" id="JAUDFV010000025">
    <property type="protein sequence ID" value="KAL2738973.1"/>
    <property type="molecule type" value="Genomic_DNA"/>
</dbReference>
<keyword evidence="1" id="KW-0812">Transmembrane</keyword>
<dbReference type="InterPro" id="IPR028054">
    <property type="entry name" value="DUF4481"/>
</dbReference>
<gene>
    <name evidence="1" type="ORF">V1478_001539</name>
</gene>
<dbReference type="AlphaFoldDB" id="A0ABD2C1Q7"/>
<evidence type="ECO:0000313" key="2">
    <source>
        <dbReference type="Proteomes" id="UP001607302"/>
    </source>
</evidence>
<dbReference type="Proteomes" id="UP001607302">
    <property type="component" value="Unassembled WGS sequence"/>
</dbReference>